<accession>A0AA35R5G4</accession>
<evidence type="ECO:0000256" key="2">
    <source>
        <dbReference type="SAM" id="SignalP"/>
    </source>
</evidence>
<feature type="signal peptide" evidence="2">
    <location>
        <begin position="1"/>
        <end position="18"/>
    </location>
</feature>
<dbReference type="EMBL" id="CASHTH010000568">
    <property type="protein sequence ID" value="CAI8004636.1"/>
    <property type="molecule type" value="Genomic_DNA"/>
</dbReference>
<keyword evidence="4" id="KW-1185">Reference proteome</keyword>
<name>A0AA35R5G4_GEOBA</name>
<comment type="caution">
    <text evidence="3">The sequence shown here is derived from an EMBL/GenBank/DDBJ whole genome shotgun (WGS) entry which is preliminary data.</text>
</comment>
<dbReference type="AlphaFoldDB" id="A0AA35R5G4"/>
<feature type="region of interest" description="Disordered" evidence="1">
    <location>
        <begin position="33"/>
        <end position="84"/>
    </location>
</feature>
<feature type="compositionally biased region" description="Low complexity" evidence="1">
    <location>
        <begin position="72"/>
        <end position="83"/>
    </location>
</feature>
<protein>
    <submittedName>
        <fullName evidence="3">Uncharacterized protein</fullName>
    </submittedName>
</protein>
<evidence type="ECO:0000313" key="4">
    <source>
        <dbReference type="Proteomes" id="UP001174909"/>
    </source>
</evidence>
<keyword evidence="2" id="KW-0732">Signal</keyword>
<organism evidence="3 4">
    <name type="scientific">Geodia barretti</name>
    <name type="common">Barrett's horny sponge</name>
    <dbReference type="NCBI Taxonomy" id="519541"/>
    <lineage>
        <taxon>Eukaryota</taxon>
        <taxon>Metazoa</taxon>
        <taxon>Porifera</taxon>
        <taxon>Demospongiae</taxon>
        <taxon>Heteroscleromorpha</taxon>
        <taxon>Tetractinellida</taxon>
        <taxon>Astrophorina</taxon>
        <taxon>Geodiidae</taxon>
        <taxon>Geodia</taxon>
    </lineage>
</organism>
<feature type="chain" id="PRO_5041455774" evidence="2">
    <location>
        <begin position="19"/>
        <end position="158"/>
    </location>
</feature>
<proteinExistence type="predicted"/>
<feature type="compositionally biased region" description="Low complexity" evidence="1">
    <location>
        <begin position="33"/>
        <end position="54"/>
    </location>
</feature>
<reference evidence="3" key="1">
    <citation type="submission" date="2023-03" db="EMBL/GenBank/DDBJ databases">
        <authorList>
            <person name="Steffen K."/>
            <person name="Cardenas P."/>
        </authorList>
    </citation>
    <scope>NUCLEOTIDE SEQUENCE</scope>
</reference>
<dbReference type="Proteomes" id="UP001174909">
    <property type="component" value="Unassembled WGS sequence"/>
</dbReference>
<evidence type="ECO:0000256" key="1">
    <source>
        <dbReference type="SAM" id="MobiDB-lite"/>
    </source>
</evidence>
<gene>
    <name evidence="3" type="ORF">GBAR_LOCUS3968</name>
</gene>
<sequence length="158" mass="17312">IFILLLSLLILIFPLLLSLPYLPSPPTHLPIPSSHVPSSSNLPLPSPHLPAHLPANDDDDDREWRPLEISGSHSTSHSTPSSPLNQSLKWVVEKHRLSSSGNGLFGENDSFLVPLSPHSDFSGKPTTTYHFRAKKASPAFVKTLWDAICISLKAEIDV</sequence>
<feature type="non-terminal residue" evidence="3">
    <location>
        <position position="1"/>
    </location>
</feature>
<evidence type="ECO:0000313" key="3">
    <source>
        <dbReference type="EMBL" id="CAI8004636.1"/>
    </source>
</evidence>